<keyword evidence="3" id="KW-0862">Zinc</keyword>
<dbReference type="InterPro" id="IPR001965">
    <property type="entry name" value="Znf_PHD"/>
</dbReference>
<evidence type="ECO:0000259" key="5">
    <source>
        <dbReference type="PROSITE" id="PS50016"/>
    </source>
</evidence>
<dbReference type="GO" id="GO:0008270">
    <property type="term" value="F:zinc ion binding"/>
    <property type="evidence" value="ECO:0007669"/>
    <property type="project" value="UniProtKB-KW"/>
</dbReference>
<name>A0A8J2SX99_9STRA</name>
<dbReference type="Gene3D" id="3.30.40.10">
    <property type="entry name" value="Zinc/RING finger domain, C3HC4 (zinc finger)"/>
    <property type="match status" value="1"/>
</dbReference>
<evidence type="ECO:0000256" key="2">
    <source>
        <dbReference type="ARBA" id="ARBA00022771"/>
    </source>
</evidence>
<dbReference type="PROSITE" id="PS50016">
    <property type="entry name" value="ZF_PHD_2"/>
    <property type="match status" value="1"/>
</dbReference>
<dbReference type="InterPro" id="IPR019787">
    <property type="entry name" value="Znf_PHD-finger"/>
</dbReference>
<keyword evidence="2 4" id="KW-0863">Zinc-finger</keyword>
<evidence type="ECO:0000256" key="3">
    <source>
        <dbReference type="ARBA" id="ARBA00022833"/>
    </source>
</evidence>
<keyword evidence="1" id="KW-0479">Metal-binding</keyword>
<evidence type="ECO:0000313" key="7">
    <source>
        <dbReference type="Proteomes" id="UP000789595"/>
    </source>
</evidence>
<dbReference type="Pfam" id="PF00628">
    <property type="entry name" value="PHD"/>
    <property type="match status" value="1"/>
</dbReference>
<comment type="caution">
    <text evidence="6">The sequence shown here is derived from an EMBL/GenBank/DDBJ whole genome shotgun (WGS) entry which is preliminary data.</text>
</comment>
<dbReference type="AlphaFoldDB" id="A0A8J2SX99"/>
<evidence type="ECO:0000256" key="1">
    <source>
        <dbReference type="ARBA" id="ARBA00022723"/>
    </source>
</evidence>
<dbReference type="InterPro" id="IPR013083">
    <property type="entry name" value="Znf_RING/FYVE/PHD"/>
</dbReference>
<sequence>MKADGSKVCSETEHRTGMASLLEEKRAICARVTARPPAYSMPKTQRKRLKQAGGQDFALKRSKKVPSFGENSAFFESHLSKAQAIEVVEMQGSKIQRNADWSSHLSDHRLGRERERELDRLCRLLRRAAELDVSTCCHDIRTLLLTRDNSEEMRLRIPTPPSLQGQIYSLSSSLRMSSQKVIGHFRTFPTAVSPLRRLIKAGKSTSLQPIKGMLGMVLQLTDWARAFKSHQIPDVAELWGALLSLVGHSRVAKTKAHKMLSSAAMVLMRISLKSLVSFWGLSHPSSLQPLMLSLLEVNLITWQPLAQLTLSLQAFRELGFTDSEIRSETSSSTGGWMAEPNSESADVLAQALTGARIISCLRRSTNSTLKRESCFRIPIPRTLSSKQHRCNLNPRVQGNVSIFNISPAWTPKHEPSVSPDMRGDTAHVPQFRSNSSAITKWCRNVMGILFSQPAVSKFKAKFTSLTSTKNPPFSGKCGNSLANFVSYMRHNLETSDLCTPEGYHITRVAVKLSATFERLVREKNFNSSLITSYSGFCAVCGKDEASSSSQLVRCDRCSAYYHTVCSKRPLRKDSEKDAYWFCPICDSLVMGGAVRTIDRMISNVSMIYNVPCIIEHVLIPGCNSLLMIPQLILKRKDKRYLAMTYDEVVMTENDSSDSVRSLQLTRWLSLDHKDRVLEANNKAMHSKDTKQLFGSIRALSFDCTWNLQDWVAILSSLLIYAASATKVNACGVDCQADCDMNVRTTRYFLTCEGQNTENECHATSLAAERSSLEYPSGSMRKQRELILAAEVIDNLASLVEPDRTRKQLYKHVHTRILQDLLVIDHFPSLPGSVVSHVQLESSCTWCGGDLAYLQSAFVYSRNDFYMAPRSTGKLPNWAMAHEFCSSCLAKQRSGKLKHRRRQAIAARDRELKCTAVGRTPSLGLDFQGRIYWYFAHQRNMLAVKLPDNNETGGRFPESKQDGEWLCFSTVPSIAQVMQYLIEECDGEMDMLLTRMIFAFPEACMLLEPDLALPCMYSDDWAWLEKSISSSELLTPSSEALPQAYFDINDDIFVRVNELIWTGTVTKANAGEAELCYYVRRKCWNSTFDDWMSYEQSLGHSVIANSTQSNLYRSNIYRFFKYSPKLVSDYLDLVASTFITKPFRIQARLPPSLLLNPTIVTPLYQIIPIALLTLCAALPIGSATPEDIRCIQICAENYARYGQVSALELTQLVLFLEDAINTSWVKPSWSAVRAKLPTRTHCLENPSLCRVALLIWILDRGLIYNKVVTHDGVYVLA</sequence>
<dbReference type="EMBL" id="CAKKNE010000005">
    <property type="protein sequence ID" value="CAH0376367.1"/>
    <property type="molecule type" value="Genomic_DNA"/>
</dbReference>
<reference evidence="6" key="1">
    <citation type="submission" date="2021-11" db="EMBL/GenBank/DDBJ databases">
        <authorList>
            <consortium name="Genoscope - CEA"/>
            <person name="William W."/>
        </authorList>
    </citation>
    <scope>NUCLEOTIDE SEQUENCE</scope>
</reference>
<protein>
    <recommendedName>
        <fullName evidence="5">PHD-type domain-containing protein</fullName>
    </recommendedName>
</protein>
<dbReference type="InterPro" id="IPR019786">
    <property type="entry name" value="Zinc_finger_PHD-type_CS"/>
</dbReference>
<feature type="domain" description="PHD-type" evidence="5">
    <location>
        <begin position="534"/>
        <end position="588"/>
    </location>
</feature>
<dbReference type="Proteomes" id="UP000789595">
    <property type="component" value="Unassembled WGS sequence"/>
</dbReference>
<evidence type="ECO:0000256" key="4">
    <source>
        <dbReference type="PROSITE-ProRule" id="PRU00146"/>
    </source>
</evidence>
<dbReference type="SMART" id="SM00249">
    <property type="entry name" value="PHD"/>
    <property type="match status" value="1"/>
</dbReference>
<accession>A0A8J2SX99</accession>
<gene>
    <name evidence="6" type="ORF">PECAL_5P09430</name>
</gene>
<organism evidence="6 7">
    <name type="scientific">Pelagomonas calceolata</name>
    <dbReference type="NCBI Taxonomy" id="35677"/>
    <lineage>
        <taxon>Eukaryota</taxon>
        <taxon>Sar</taxon>
        <taxon>Stramenopiles</taxon>
        <taxon>Ochrophyta</taxon>
        <taxon>Pelagophyceae</taxon>
        <taxon>Pelagomonadales</taxon>
        <taxon>Pelagomonadaceae</taxon>
        <taxon>Pelagomonas</taxon>
    </lineage>
</organism>
<dbReference type="InterPro" id="IPR011011">
    <property type="entry name" value="Znf_FYVE_PHD"/>
</dbReference>
<proteinExistence type="predicted"/>
<dbReference type="SUPFAM" id="SSF57903">
    <property type="entry name" value="FYVE/PHD zinc finger"/>
    <property type="match status" value="1"/>
</dbReference>
<keyword evidence="7" id="KW-1185">Reference proteome</keyword>
<dbReference type="OrthoDB" id="10675899at2759"/>
<dbReference type="PROSITE" id="PS01359">
    <property type="entry name" value="ZF_PHD_1"/>
    <property type="match status" value="1"/>
</dbReference>
<evidence type="ECO:0000313" key="6">
    <source>
        <dbReference type="EMBL" id="CAH0376367.1"/>
    </source>
</evidence>